<comment type="caution">
    <text evidence="2">The sequence shown here is derived from an EMBL/GenBank/DDBJ whole genome shotgun (WGS) entry which is preliminary data.</text>
</comment>
<proteinExistence type="predicted"/>
<dbReference type="EMBL" id="JAHXZJ010000002">
    <property type="protein sequence ID" value="KAH0564589.1"/>
    <property type="molecule type" value="Genomic_DNA"/>
</dbReference>
<sequence length="422" mass="47911">MSTSTTNDQRKWRIENPYSSRSTRSWGLAPPLYANEISTTSSITFDHLNFSARTQPGEARASFFMTMLSKLFKKFRGSNSKNKSFSLLSKSRKRKTKRASIKIKLNLSDKNNKVLSDNSNNNLKKIIKFLSPKTDKIKTKEVQVNHESINANSKNSQDSGWVEMTRSSSRSSMTITHRNFSTSSPVFGRKQFDNFCINYGMSFEVEAIPKIDCIDNEPIEIMLNKSDLTCSTINSQETGINLYFEEQNSTIINHEVDFLRANSDSEILPLMEAKEDSDLDEEFTSNYNVLSQSFPATCNSTRRESNQKLFKCIVGMRFAHEFTEKSAEESSIFVDQNLFASFDQAFAPEAQNLKKSMRDTLVEISTRRQSFSDDSNSSRVKTSSIGCNFSNDSVNISLPKPESYECGKKFEMLKISEGVEVL</sequence>
<evidence type="ECO:0000256" key="1">
    <source>
        <dbReference type="SAM" id="MobiDB-lite"/>
    </source>
</evidence>
<gene>
    <name evidence="2" type="ORF">KQX54_012954</name>
</gene>
<keyword evidence="3" id="KW-1185">Reference proteome</keyword>
<dbReference type="AlphaFoldDB" id="A0AAV7J517"/>
<name>A0AAV7J517_COTGL</name>
<dbReference type="Proteomes" id="UP000826195">
    <property type="component" value="Unassembled WGS sequence"/>
</dbReference>
<feature type="region of interest" description="Disordered" evidence="1">
    <location>
        <begin position="1"/>
        <end position="23"/>
    </location>
</feature>
<organism evidence="2 3">
    <name type="scientific">Cotesia glomerata</name>
    <name type="common">Lepidopteran parasitic wasp</name>
    <name type="synonym">Apanteles glomeratus</name>
    <dbReference type="NCBI Taxonomy" id="32391"/>
    <lineage>
        <taxon>Eukaryota</taxon>
        <taxon>Metazoa</taxon>
        <taxon>Ecdysozoa</taxon>
        <taxon>Arthropoda</taxon>
        <taxon>Hexapoda</taxon>
        <taxon>Insecta</taxon>
        <taxon>Pterygota</taxon>
        <taxon>Neoptera</taxon>
        <taxon>Endopterygota</taxon>
        <taxon>Hymenoptera</taxon>
        <taxon>Apocrita</taxon>
        <taxon>Ichneumonoidea</taxon>
        <taxon>Braconidae</taxon>
        <taxon>Microgastrinae</taxon>
        <taxon>Cotesia</taxon>
    </lineage>
</organism>
<evidence type="ECO:0000313" key="2">
    <source>
        <dbReference type="EMBL" id="KAH0564589.1"/>
    </source>
</evidence>
<evidence type="ECO:0000313" key="3">
    <source>
        <dbReference type="Proteomes" id="UP000826195"/>
    </source>
</evidence>
<reference evidence="2 3" key="1">
    <citation type="journal article" date="2021" name="J. Hered.">
        <title>A chromosome-level genome assembly of the parasitoid wasp, Cotesia glomerata (Hymenoptera: Braconidae).</title>
        <authorList>
            <person name="Pinto B.J."/>
            <person name="Weis J.J."/>
            <person name="Gamble T."/>
            <person name="Ode P.J."/>
            <person name="Paul R."/>
            <person name="Zaspel J.M."/>
        </authorList>
    </citation>
    <scope>NUCLEOTIDE SEQUENCE [LARGE SCALE GENOMIC DNA]</scope>
    <source>
        <strain evidence="2">CgM1</strain>
    </source>
</reference>
<accession>A0AAV7J517</accession>
<protein>
    <submittedName>
        <fullName evidence="2">Uncharacterized protein</fullName>
    </submittedName>
</protein>